<sequence>MQEIVVLTSKLTTQLGIILTSKNDHFINSFGINRTKLPDDAAAVSSGGLDAERILSIKRDQ</sequence>
<accession>A0ABQ6E057</accession>
<name>A0ABQ6E057_9GAMM</name>
<evidence type="ECO:0000313" key="1">
    <source>
        <dbReference type="EMBL" id="GLS90817.1"/>
    </source>
</evidence>
<comment type="caution">
    <text evidence="1">The sequence shown here is derived from an EMBL/GenBank/DDBJ whole genome shotgun (WGS) entry which is preliminary data.</text>
</comment>
<dbReference type="EMBL" id="BSPQ01000005">
    <property type="protein sequence ID" value="GLS90817.1"/>
    <property type="molecule type" value="Genomic_DNA"/>
</dbReference>
<dbReference type="Proteomes" id="UP001157353">
    <property type="component" value="Unassembled WGS sequence"/>
</dbReference>
<organism evidence="1 2">
    <name type="scientific">Psychromonas marina</name>
    <dbReference type="NCBI Taxonomy" id="88364"/>
    <lineage>
        <taxon>Bacteria</taxon>
        <taxon>Pseudomonadati</taxon>
        <taxon>Pseudomonadota</taxon>
        <taxon>Gammaproteobacteria</taxon>
        <taxon>Alteromonadales</taxon>
        <taxon>Psychromonadaceae</taxon>
        <taxon>Psychromonas</taxon>
    </lineage>
</organism>
<protein>
    <submittedName>
        <fullName evidence="1">Uncharacterized protein</fullName>
    </submittedName>
</protein>
<reference evidence="2" key="1">
    <citation type="journal article" date="2019" name="Int. J. Syst. Evol. Microbiol.">
        <title>The Global Catalogue of Microorganisms (GCM) 10K type strain sequencing project: providing services to taxonomists for standard genome sequencing and annotation.</title>
        <authorList>
            <consortium name="The Broad Institute Genomics Platform"/>
            <consortium name="The Broad Institute Genome Sequencing Center for Infectious Disease"/>
            <person name="Wu L."/>
            <person name="Ma J."/>
        </authorList>
    </citation>
    <scope>NUCLEOTIDE SEQUENCE [LARGE SCALE GENOMIC DNA]</scope>
    <source>
        <strain evidence="2">NBRC 103166</strain>
    </source>
</reference>
<evidence type="ECO:0000313" key="2">
    <source>
        <dbReference type="Proteomes" id="UP001157353"/>
    </source>
</evidence>
<proteinExistence type="predicted"/>
<gene>
    <name evidence="1" type="ORF">GCM10007916_18840</name>
</gene>
<keyword evidence="2" id="KW-1185">Reference proteome</keyword>